<dbReference type="Pfam" id="PF20153">
    <property type="entry name" value="DUF6535"/>
    <property type="match status" value="1"/>
</dbReference>
<feature type="region of interest" description="Disordered" evidence="1">
    <location>
        <begin position="1"/>
        <end position="94"/>
    </location>
</feature>
<dbReference type="AlphaFoldDB" id="A0A2H3JCL3"/>
<dbReference type="InterPro" id="IPR045338">
    <property type="entry name" value="DUF6535"/>
</dbReference>
<feature type="transmembrane region" description="Helical" evidence="2">
    <location>
        <begin position="149"/>
        <end position="168"/>
    </location>
</feature>
<name>A0A2H3JCL3_WOLCO</name>
<proteinExistence type="predicted"/>
<feature type="transmembrane region" description="Helical" evidence="2">
    <location>
        <begin position="218"/>
        <end position="239"/>
    </location>
</feature>
<keyword evidence="5" id="KW-1185">Reference proteome</keyword>
<keyword evidence="2" id="KW-0812">Transmembrane</keyword>
<gene>
    <name evidence="4" type="ORF">WOLCODRAFT_159218</name>
</gene>
<feature type="region of interest" description="Disordered" evidence="1">
    <location>
        <begin position="109"/>
        <end position="131"/>
    </location>
</feature>
<dbReference type="Proteomes" id="UP000218811">
    <property type="component" value="Unassembled WGS sequence"/>
</dbReference>
<feature type="domain" description="DUF6535" evidence="3">
    <location>
        <begin position="133"/>
        <end position="305"/>
    </location>
</feature>
<dbReference type="EMBL" id="KB468020">
    <property type="protein sequence ID" value="PCH39631.1"/>
    <property type="molecule type" value="Genomic_DNA"/>
</dbReference>
<reference evidence="4 5" key="1">
    <citation type="journal article" date="2012" name="Science">
        <title>The Paleozoic origin of enzymatic lignin decomposition reconstructed from 31 fungal genomes.</title>
        <authorList>
            <person name="Floudas D."/>
            <person name="Binder M."/>
            <person name="Riley R."/>
            <person name="Barry K."/>
            <person name="Blanchette R.A."/>
            <person name="Henrissat B."/>
            <person name="Martinez A.T."/>
            <person name="Otillar R."/>
            <person name="Spatafora J.W."/>
            <person name="Yadav J.S."/>
            <person name="Aerts A."/>
            <person name="Benoit I."/>
            <person name="Boyd A."/>
            <person name="Carlson A."/>
            <person name="Copeland A."/>
            <person name="Coutinho P.M."/>
            <person name="de Vries R.P."/>
            <person name="Ferreira P."/>
            <person name="Findley K."/>
            <person name="Foster B."/>
            <person name="Gaskell J."/>
            <person name="Glotzer D."/>
            <person name="Gorecki P."/>
            <person name="Heitman J."/>
            <person name="Hesse C."/>
            <person name="Hori C."/>
            <person name="Igarashi K."/>
            <person name="Jurgens J.A."/>
            <person name="Kallen N."/>
            <person name="Kersten P."/>
            <person name="Kohler A."/>
            <person name="Kuees U."/>
            <person name="Kumar T.K.A."/>
            <person name="Kuo A."/>
            <person name="LaButti K."/>
            <person name="Larrondo L.F."/>
            <person name="Lindquist E."/>
            <person name="Ling A."/>
            <person name="Lombard V."/>
            <person name="Lucas S."/>
            <person name="Lundell T."/>
            <person name="Martin R."/>
            <person name="McLaughlin D.J."/>
            <person name="Morgenstern I."/>
            <person name="Morin E."/>
            <person name="Murat C."/>
            <person name="Nagy L.G."/>
            <person name="Nolan M."/>
            <person name="Ohm R.A."/>
            <person name="Patyshakuliyeva A."/>
            <person name="Rokas A."/>
            <person name="Ruiz-Duenas F.J."/>
            <person name="Sabat G."/>
            <person name="Salamov A."/>
            <person name="Samejima M."/>
            <person name="Schmutz J."/>
            <person name="Slot J.C."/>
            <person name="St John F."/>
            <person name="Stenlid J."/>
            <person name="Sun H."/>
            <person name="Sun S."/>
            <person name="Syed K."/>
            <person name="Tsang A."/>
            <person name="Wiebenga A."/>
            <person name="Young D."/>
            <person name="Pisabarro A."/>
            <person name="Eastwood D.C."/>
            <person name="Martin F."/>
            <person name="Cullen D."/>
            <person name="Grigoriev I.V."/>
            <person name="Hibbett D.S."/>
        </authorList>
    </citation>
    <scope>NUCLEOTIDE SEQUENCE [LARGE SCALE GENOMIC DNA]</scope>
    <source>
        <strain evidence="4 5">MD-104</strain>
    </source>
</reference>
<protein>
    <recommendedName>
        <fullName evidence="3">DUF6535 domain-containing protein</fullName>
    </recommendedName>
</protein>
<dbReference type="OMA" id="EWRVATI"/>
<evidence type="ECO:0000259" key="3">
    <source>
        <dbReference type="Pfam" id="PF20153"/>
    </source>
</evidence>
<keyword evidence="2" id="KW-0472">Membrane</keyword>
<feature type="transmembrane region" description="Helical" evidence="2">
    <location>
        <begin position="297"/>
        <end position="321"/>
    </location>
</feature>
<evidence type="ECO:0000313" key="5">
    <source>
        <dbReference type="Proteomes" id="UP000218811"/>
    </source>
</evidence>
<evidence type="ECO:0000313" key="4">
    <source>
        <dbReference type="EMBL" id="PCH39631.1"/>
    </source>
</evidence>
<organism evidence="4 5">
    <name type="scientific">Wolfiporia cocos (strain MD-104)</name>
    <name type="common">Brown rot fungus</name>
    <dbReference type="NCBI Taxonomy" id="742152"/>
    <lineage>
        <taxon>Eukaryota</taxon>
        <taxon>Fungi</taxon>
        <taxon>Dikarya</taxon>
        <taxon>Basidiomycota</taxon>
        <taxon>Agaricomycotina</taxon>
        <taxon>Agaricomycetes</taxon>
        <taxon>Polyporales</taxon>
        <taxon>Phaeolaceae</taxon>
        <taxon>Wolfiporia</taxon>
    </lineage>
</organism>
<accession>A0A2H3JCL3</accession>
<sequence length="756" mass="83264">MSKDRDIGRAISSSSISTNEAAGYPTSRGNSGIFSPSQTNGPEPNGSQQDSSASTSTIKESNETHTKLAGRKSHVKPTNGHAAQSGGATSERAQTPSVFLRSDETELQDQIHTQDPGPDDKKLSTGTSGQANKVKDTWRRIVGGRGGEIDGLLIFAAIISATATAFIIDSYRYMNPKSPNECILIIRQIGARFGSLVAIAGHLDSTKPVYADAHPSSIMAATTALWLVSLTLSLMSASADIAIREWLSRHGGEPAGTGPPTRVRIWHVQHKGSMDWRIADLLDVPPALLQMAIASSLAGLVILLCSLHPVIVGIIIVQAAALRMTPIVTTVASPIRRWYPQALEAMQSVHERSIPETAHLVAFHGLTVLCRLASEIPWLISLTVQRLKTMPLFVIIHGKAVILVKGWPQTWKVYQMRNLQMDDPQLAPIVATDKLLMDDEFLAGFVRPYLNDLENPELVFKTLSSVVEQRTDRSKSGTRPYSWDKWAERTEEDSQSLTTLGHIVLDFLLRCELTADPQSQKISIFDADKDCRQYIEPCMHYLLGLLLAIPGTQPEVYLRISEAITEKGVPKYLRAGMARALSEHNDRFTLNRNDVQKLMDCVSTVEADGSILQYICMSILSLSSRLPESDARRIHTSYEAAISTALQRIATEQDWDRFGGLLYEFASFADGRVAARIVTGDILSLWKELAASHDDSEQGMIALWLENLRGLAGIPAPRVDFYGPETKMDMLMRAKKEWAAQWLPAWVAKRNKGKIA</sequence>
<evidence type="ECO:0000256" key="2">
    <source>
        <dbReference type="SAM" id="Phobius"/>
    </source>
</evidence>
<evidence type="ECO:0000256" key="1">
    <source>
        <dbReference type="SAM" id="MobiDB-lite"/>
    </source>
</evidence>
<keyword evidence="2" id="KW-1133">Transmembrane helix</keyword>
<feature type="compositionally biased region" description="Polar residues" evidence="1">
    <location>
        <begin position="11"/>
        <end position="20"/>
    </location>
</feature>
<feature type="compositionally biased region" description="Polar residues" evidence="1">
    <location>
        <begin position="27"/>
        <end position="59"/>
    </location>
</feature>